<evidence type="ECO:0000259" key="1">
    <source>
        <dbReference type="PROSITE" id="PS51688"/>
    </source>
</evidence>
<accession>A0A9W6TT81</accession>
<dbReference type="AlphaFoldDB" id="A0A9W6TT81"/>
<sequence>MMTNNPQKLIINSGGNVSIGNSNNTYKLDAAGTLIADILRIRTTGNCPDFIIDAYDGVGGNDSGLRIYAASQNLLTYSNMGFYIPAKAIQTAGISIYNQNCFHTRPQSGADTNASIPNVGFCSGNNAIFRQALMITANSLTNSSNYTPTSKFTICADTTFVDGRYNKALRITNPNLVNGFQIQIVNANDGDTWVATTPVAPLHVSGVANYTITNIATNTYIYNVSNNTWGNLGGGPVTISIAAFLNDDIYVQNSVYTSSDRRLKENIQDIDLDIDIYIYKLLRPSSYNYKNQLDKTKIGLIA</sequence>
<dbReference type="Proteomes" id="UP001165083">
    <property type="component" value="Unassembled WGS sequence"/>
</dbReference>
<gene>
    <name evidence="2" type="ORF">Plil01_000730000</name>
</gene>
<evidence type="ECO:0000313" key="2">
    <source>
        <dbReference type="EMBL" id="GMF19195.1"/>
    </source>
</evidence>
<evidence type="ECO:0000313" key="3">
    <source>
        <dbReference type="Proteomes" id="UP001165083"/>
    </source>
</evidence>
<dbReference type="EMBL" id="BSXW01000336">
    <property type="protein sequence ID" value="GMF19195.1"/>
    <property type="molecule type" value="Genomic_DNA"/>
</dbReference>
<keyword evidence="3" id="KW-1185">Reference proteome</keyword>
<proteinExistence type="predicted"/>
<dbReference type="InterPro" id="IPR030392">
    <property type="entry name" value="S74_ICA"/>
</dbReference>
<dbReference type="OrthoDB" id="125565at2759"/>
<reference evidence="2" key="1">
    <citation type="submission" date="2023-04" db="EMBL/GenBank/DDBJ databases">
        <title>Phytophthora lilii NBRC 32176.</title>
        <authorList>
            <person name="Ichikawa N."/>
            <person name="Sato H."/>
            <person name="Tonouchi N."/>
        </authorList>
    </citation>
    <scope>NUCLEOTIDE SEQUENCE</scope>
    <source>
        <strain evidence="2">NBRC 32176</strain>
    </source>
</reference>
<organism evidence="2 3">
    <name type="scientific">Phytophthora lilii</name>
    <dbReference type="NCBI Taxonomy" id="2077276"/>
    <lineage>
        <taxon>Eukaryota</taxon>
        <taxon>Sar</taxon>
        <taxon>Stramenopiles</taxon>
        <taxon>Oomycota</taxon>
        <taxon>Peronosporomycetes</taxon>
        <taxon>Peronosporales</taxon>
        <taxon>Peronosporaceae</taxon>
        <taxon>Phytophthora</taxon>
    </lineage>
</organism>
<comment type="caution">
    <text evidence="2">The sequence shown here is derived from an EMBL/GenBank/DDBJ whole genome shotgun (WGS) entry which is preliminary data.</text>
</comment>
<feature type="domain" description="Peptidase S74" evidence="1">
    <location>
        <begin position="259"/>
        <end position="302"/>
    </location>
</feature>
<dbReference type="PROSITE" id="PS51688">
    <property type="entry name" value="ICA"/>
    <property type="match status" value="1"/>
</dbReference>
<dbReference type="Pfam" id="PF13884">
    <property type="entry name" value="Peptidase_S74"/>
    <property type="match status" value="1"/>
</dbReference>
<name>A0A9W6TT81_9STRA</name>
<protein>
    <submittedName>
        <fullName evidence="2">Unnamed protein product</fullName>
    </submittedName>
</protein>